<dbReference type="EMBL" id="MLJW01000331">
    <property type="protein sequence ID" value="OIQ89417.1"/>
    <property type="molecule type" value="Genomic_DNA"/>
</dbReference>
<dbReference type="Pfam" id="PF13487">
    <property type="entry name" value="HD_5"/>
    <property type="match status" value="1"/>
</dbReference>
<dbReference type="InterPro" id="IPR037522">
    <property type="entry name" value="HD_GYP_dom"/>
</dbReference>
<dbReference type="InterPro" id="IPR003607">
    <property type="entry name" value="HD/PDEase_dom"/>
</dbReference>
<dbReference type="Gene3D" id="1.10.3210.10">
    <property type="entry name" value="Hypothetical protein af1432"/>
    <property type="match status" value="1"/>
</dbReference>
<organism evidence="2">
    <name type="scientific">mine drainage metagenome</name>
    <dbReference type="NCBI Taxonomy" id="410659"/>
    <lineage>
        <taxon>unclassified sequences</taxon>
        <taxon>metagenomes</taxon>
        <taxon>ecological metagenomes</taxon>
    </lineage>
</organism>
<evidence type="ECO:0000313" key="2">
    <source>
        <dbReference type="EMBL" id="OIQ89417.1"/>
    </source>
</evidence>
<name>A0A1J5R0F1_9ZZZZ</name>
<accession>A0A1J5R0F1</accession>
<dbReference type="AlphaFoldDB" id="A0A1J5R0F1"/>
<evidence type="ECO:0000259" key="1">
    <source>
        <dbReference type="PROSITE" id="PS51832"/>
    </source>
</evidence>
<protein>
    <recommendedName>
        <fullName evidence="1">HD-GYP domain-containing protein</fullName>
    </recommendedName>
</protein>
<dbReference type="PANTHER" id="PTHR43155">
    <property type="entry name" value="CYCLIC DI-GMP PHOSPHODIESTERASE PA4108-RELATED"/>
    <property type="match status" value="1"/>
</dbReference>
<gene>
    <name evidence="2" type="ORF">GALL_286810</name>
</gene>
<dbReference type="SUPFAM" id="SSF109604">
    <property type="entry name" value="HD-domain/PDEase-like"/>
    <property type="match status" value="1"/>
</dbReference>
<dbReference type="PANTHER" id="PTHR43155:SF2">
    <property type="entry name" value="CYCLIC DI-GMP PHOSPHODIESTERASE PA4108"/>
    <property type="match status" value="1"/>
</dbReference>
<comment type="caution">
    <text evidence="2">The sequence shown here is derived from an EMBL/GenBank/DDBJ whole genome shotgun (WGS) entry which is preliminary data.</text>
</comment>
<dbReference type="PROSITE" id="PS51832">
    <property type="entry name" value="HD_GYP"/>
    <property type="match status" value="1"/>
</dbReference>
<dbReference type="CDD" id="cd00077">
    <property type="entry name" value="HDc"/>
    <property type="match status" value="1"/>
</dbReference>
<reference evidence="2" key="1">
    <citation type="submission" date="2016-10" db="EMBL/GenBank/DDBJ databases">
        <title>Sequence of Gallionella enrichment culture.</title>
        <authorList>
            <person name="Poehlein A."/>
            <person name="Muehling M."/>
            <person name="Daniel R."/>
        </authorList>
    </citation>
    <scope>NUCLEOTIDE SEQUENCE</scope>
</reference>
<proteinExistence type="predicted"/>
<sequence>MAKVRLEHRHVILGEPLQFDLVDERGRVWLKYGYVIQSEGQLDRLIDRGVFFEEIIDESQRQQREKENVSVFLGVGELAGEFQQLFDHGPFSYGEVLRVAELIQELCELDGDAALANIQLYRSGRYSLRHSFHTALLAEMLLRHLDRPREVRCHAVAGALTMNIGMLELQDLLYQQNVPLTLEQKRDVIAHPQMAVESLRRQGVDLPVWIEVVAHHHEMIDGSGYPKRPPMNVLSVESQAVSMADRYCAMVSEREYRPGTLPNMVAQNLLSRQAATIAPALANAFRKEVGNYPPGTLVALANGEVAVVIRRLLNPEHPLTRSLRSPSGIRYAEPPKRIASGPVFSIREAVDAQVIKDCDWASLWPRVELEESKDGESGAA</sequence>
<feature type="domain" description="HD-GYP" evidence="1">
    <location>
        <begin position="101"/>
        <end position="301"/>
    </location>
</feature>